<accession>A0A4R1PZV4</accession>
<proteinExistence type="predicted"/>
<keyword evidence="2" id="KW-1185">Reference proteome</keyword>
<evidence type="ECO:0000313" key="2">
    <source>
        <dbReference type="Proteomes" id="UP000295063"/>
    </source>
</evidence>
<sequence length="82" mass="9325">MRVMMNDRVYSGSPEAVVDEMWNECFHRDTLNHIEEYIAYVVGNVFKFAGFGIDINARTIEEKSRRLLDGLVAAGIASKIEN</sequence>
<protein>
    <submittedName>
        <fullName evidence="1">Uncharacterized protein</fullName>
    </submittedName>
</protein>
<dbReference type="AlphaFoldDB" id="A0A4R1PZV4"/>
<dbReference type="OrthoDB" id="9847895at2"/>
<comment type="caution">
    <text evidence="1">The sequence shown here is derived from an EMBL/GenBank/DDBJ whole genome shotgun (WGS) entry which is preliminary data.</text>
</comment>
<dbReference type="RefSeq" id="WP_132079487.1">
    <property type="nucleotide sequence ID" value="NZ_DAIMLW010000003.1"/>
</dbReference>
<organism evidence="1 2">
    <name type="scientific">Anaerospora hongkongensis</name>
    <dbReference type="NCBI Taxonomy" id="244830"/>
    <lineage>
        <taxon>Bacteria</taxon>
        <taxon>Bacillati</taxon>
        <taxon>Bacillota</taxon>
        <taxon>Negativicutes</taxon>
        <taxon>Selenomonadales</taxon>
        <taxon>Sporomusaceae</taxon>
        <taxon>Anaerospora</taxon>
    </lineage>
</organism>
<dbReference type="EMBL" id="SLUI01000006">
    <property type="protein sequence ID" value="TCL37243.1"/>
    <property type="molecule type" value="Genomic_DNA"/>
</dbReference>
<evidence type="ECO:0000313" key="1">
    <source>
        <dbReference type="EMBL" id="TCL37243.1"/>
    </source>
</evidence>
<dbReference type="Proteomes" id="UP000295063">
    <property type="component" value="Unassembled WGS sequence"/>
</dbReference>
<name>A0A4R1PZV4_9FIRM</name>
<gene>
    <name evidence="1" type="ORF">EV210_106112</name>
</gene>
<reference evidence="1 2" key="1">
    <citation type="submission" date="2019-03" db="EMBL/GenBank/DDBJ databases">
        <title>Genomic Encyclopedia of Type Strains, Phase IV (KMG-IV): sequencing the most valuable type-strain genomes for metagenomic binning, comparative biology and taxonomic classification.</title>
        <authorList>
            <person name="Goeker M."/>
        </authorList>
    </citation>
    <scope>NUCLEOTIDE SEQUENCE [LARGE SCALE GENOMIC DNA]</scope>
    <source>
        <strain evidence="1 2">DSM 15969</strain>
    </source>
</reference>